<dbReference type="InterPro" id="IPR007387">
    <property type="entry name" value="TRAP_DctQ"/>
</dbReference>
<evidence type="ECO:0000256" key="4">
    <source>
        <dbReference type="ARBA" id="ARBA00022519"/>
    </source>
</evidence>
<keyword evidence="2" id="KW-0813">Transport</keyword>
<sequence>MQFLLRIAAWIDRLSDWIGRLTLLLTLVMVVIGAYNAITRYLGRYIGVNLSSNLYIEVQWYLFSLVFLLGAAYVLKRGAHVRVDIFYGRLSRRGKAWVDLLGGLLLLIPMSLLVLRYSFPAIVNSWQILEQSSDPSGLPRYPIKTAIIVAFVLLTLQGISEVIKQAAIIRGQAPSHQEANL</sequence>
<evidence type="ECO:0000256" key="6">
    <source>
        <dbReference type="ARBA" id="ARBA00022989"/>
    </source>
</evidence>
<proteinExistence type="inferred from homology"/>
<keyword evidence="6 9" id="KW-1133">Transmembrane helix</keyword>
<feature type="transmembrane region" description="Helical" evidence="9">
    <location>
        <begin position="139"/>
        <end position="156"/>
    </location>
</feature>
<gene>
    <name evidence="11" type="ORF">ACFVKH_03455</name>
</gene>
<evidence type="ECO:0000256" key="7">
    <source>
        <dbReference type="ARBA" id="ARBA00023136"/>
    </source>
</evidence>
<dbReference type="Pfam" id="PF04290">
    <property type="entry name" value="DctQ"/>
    <property type="match status" value="1"/>
</dbReference>
<comment type="similarity">
    <text evidence="8">Belongs to the TRAP transporter small permease family.</text>
</comment>
<dbReference type="PANTHER" id="PTHR35011:SF4">
    <property type="entry name" value="SLL1102 PROTEIN"/>
    <property type="match status" value="1"/>
</dbReference>
<organism evidence="11 12">
    <name type="scientific">Almyronema epifaneia S1</name>
    <dbReference type="NCBI Taxonomy" id="2991925"/>
    <lineage>
        <taxon>Bacteria</taxon>
        <taxon>Bacillati</taxon>
        <taxon>Cyanobacteriota</taxon>
        <taxon>Cyanophyceae</taxon>
        <taxon>Nodosilineales</taxon>
        <taxon>Nodosilineaceae</taxon>
        <taxon>Almyronema</taxon>
        <taxon>Almyronema epifaneia</taxon>
    </lineage>
</organism>
<feature type="domain" description="Tripartite ATP-independent periplasmic transporters DctQ component" evidence="10">
    <location>
        <begin position="29"/>
        <end position="165"/>
    </location>
</feature>
<reference evidence="11 12" key="1">
    <citation type="submission" date="2024-10" db="EMBL/GenBank/DDBJ databases">
        <authorList>
            <person name="Ratan Roy A."/>
            <person name="Morales Sandoval P.H."/>
            <person name="De Los Santos Villalobos S."/>
            <person name="Chakraborty S."/>
            <person name="Mukherjee J."/>
        </authorList>
    </citation>
    <scope>NUCLEOTIDE SEQUENCE [LARGE SCALE GENOMIC DNA]</scope>
    <source>
        <strain evidence="11 12">S1</strain>
    </source>
</reference>
<evidence type="ECO:0000256" key="8">
    <source>
        <dbReference type="ARBA" id="ARBA00038436"/>
    </source>
</evidence>
<dbReference type="RefSeq" id="WP_377961645.1">
    <property type="nucleotide sequence ID" value="NZ_JBHZOL010000021.1"/>
</dbReference>
<evidence type="ECO:0000259" key="10">
    <source>
        <dbReference type="Pfam" id="PF04290"/>
    </source>
</evidence>
<name>A0ABW6IAY3_9CYAN</name>
<evidence type="ECO:0000256" key="3">
    <source>
        <dbReference type="ARBA" id="ARBA00022475"/>
    </source>
</evidence>
<evidence type="ECO:0000256" key="2">
    <source>
        <dbReference type="ARBA" id="ARBA00022448"/>
    </source>
</evidence>
<feature type="transmembrane region" description="Helical" evidence="9">
    <location>
        <begin position="96"/>
        <end position="119"/>
    </location>
</feature>
<accession>A0ABW6IAY3</accession>
<keyword evidence="7 9" id="KW-0472">Membrane</keyword>
<keyword evidence="5 9" id="KW-0812">Transmembrane</keyword>
<dbReference type="InterPro" id="IPR055348">
    <property type="entry name" value="DctQ"/>
</dbReference>
<evidence type="ECO:0000256" key="9">
    <source>
        <dbReference type="SAM" id="Phobius"/>
    </source>
</evidence>
<evidence type="ECO:0000256" key="1">
    <source>
        <dbReference type="ARBA" id="ARBA00004429"/>
    </source>
</evidence>
<keyword evidence="3" id="KW-1003">Cell membrane</keyword>
<evidence type="ECO:0000256" key="5">
    <source>
        <dbReference type="ARBA" id="ARBA00022692"/>
    </source>
</evidence>
<evidence type="ECO:0000313" key="12">
    <source>
        <dbReference type="Proteomes" id="UP001600165"/>
    </source>
</evidence>
<dbReference type="PANTHER" id="PTHR35011">
    <property type="entry name" value="2,3-DIKETO-L-GULONATE TRAP TRANSPORTER SMALL PERMEASE PROTEIN YIAM"/>
    <property type="match status" value="1"/>
</dbReference>
<keyword evidence="12" id="KW-1185">Reference proteome</keyword>
<keyword evidence="4" id="KW-0997">Cell inner membrane</keyword>
<feature type="transmembrane region" description="Helical" evidence="9">
    <location>
        <begin position="21"/>
        <end position="38"/>
    </location>
</feature>
<comment type="caution">
    <text evidence="11">The sequence shown here is derived from an EMBL/GenBank/DDBJ whole genome shotgun (WGS) entry which is preliminary data.</text>
</comment>
<feature type="transmembrane region" description="Helical" evidence="9">
    <location>
        <begin position="58"/>
        <end position="75"/>
    </location>
</feature>
<comment type="subcellular location">
    <subcellularLocation>
        <location evidence="1">Cell inner membrane</location>
        <topology evidence="1">Multi-pass membrane protein</topology>
    </subcellularLocation>
</comment>
<dbReference type="Proteomes" id="UP001600165">
    <property type="component" value="Unassembled WGS sequence"/>
</dbReference>
<evidence type="ECO:0000313" key="11">
    <source>
        <dbReference type="EMBL" id="MFE4105320.1"/>
    </source>
</evidence>
<protein>
    <submittedName>
        <fullName evidence="11">TRAP transporter small permease subunit</fullName>
    </submittedName>
</protein>
<dbReference type="EMBL" id="JBHZOL010000021">
    <property type="protein sequence ID" value="MFE4105320.1"/>
    <property type="molecule type" value="Genomic_DNA"/>
</dbReference>